<dbReference type="InterPro" id="IPR000792">
    <property type="entry name" value="Tscrpt_reg_LuxR_C"/>
</dbReference>
<dbReference type="InterPro" id="IPR036388">
    <property type="entry name" value="WH-like_DNA-bd_sf"/>
</dbReference>
<proteinExistence type="predicted"/>
<dbReference type="PROSITE" id="PS50043">
    <property type="entry name" value="HTH_LUXR_2"/>
    <property type="match status" value="1"/>
</dbReference>
<dbReference type="CDD" id="cd06170">
    <property type="entry name" value="LuxR_C_like"/>
    <property type="match status" value="1"/>
</dbReference>
<dbReference type="Pfam" id="PF00196">
    <property type="entry name" value="GerE"/>
    <property type="match status" value="1"/>
</dbReference>
<protein>
    <recommendedName>
        <fullName evidence="4">HTH luxR-type domain-containing protein</fullName>
    </recommendedName>
</protein>
<keyword evidence="6" id="KW-1185">Reference proteome</keyword>
<comment type="caution">
    <text evidence="5">The sequence shown here is derived from an EMBL/GenBank/DDBJ whole genome shotgun (WGS) entry which is preliminary data.</text>
</comment>
<dbReference type="EMBL" id="BJXK01000004">
    <property type="protein sequence ID" value="GEM79034.1"/>
    <property type="molecule type" value="Genomic_DNA"/>
</dbReference>
<dbReference type="InterPro" id="IPR016032">
    <property type="entry name" value="Sig_transdc_resp-reg_C-effctor"/>
</dbReference>
<dbReference type="GO" id="GO:0006355">
    <property type="term" value="P:regulation of DNA-templated transcription"/>
    <property type="evidence" value="ECO:0007669"/>
    <property type="project" value="InterPro"/>
</dbReference>
<dbReference type="OrthoDB" id="9782655at2"/>
<evidence type="ECO:0000256" key="3">
    <source>
        <dbReference type="ARBA" id="ARBA00023163"/>
    </source>
</evidence>
<dbReference type="Gene3D" id="1.10.10.10">
    <property type="entry name" value="Winged helix-like DNA-binding domain superfamily/Winged helix DNA-binding domain"/>
    <property type="match status" value="1"/>
</dbReference>
<evidence type="ECO:0000256" key="2">
    <source>
        <dbReference type="ARBA" id="ARBA00023125"/>
    </source>
</evidence>
<sequence>MHAEKLESFEAFLFRQSEVLTQTSIDNFTETLHTLIINTLEWFEIDRLTIFPGSNILFSEGKTLSVSRDHVAPLNVSQFQDPIYADYFKLLKSKSLYQLFDHKELETHKFDVLSALAKSGAREHGMIKLELYGANWGGLCFTRFKDQPDIEMNESQMQRLKMLGNMWLCFWQHLKVSKSLNSVGDSCSVLSSTTDDEKILLLSDKQLNVLSLLAKGYTAKECGERLFLSSRTIESHKYRMIELLDLSNNTELVQFALRNDLAVA</sequence>
<keyword evidence="3" id="KW-0804">Transcription</keyword>
<feature type="domain" description="HTH luxR-type" evidence="4">
    <location>
        <begin position="195"/>
        <end position="260"/>
    </location>
</feature>
<dbReference type="RefSeq" id="WP_119008535.1">
    <property type="nucleotide sequence ID" value="NZ_BJXK01000004.1"/>
</dbReference>
<accession>A0A511QNZ0</accession>
<reference evidence="5 6" key="1">
    <citation type="submission" date="2019-07" db="EMBL/GenBank/DDBJ databases">
        <title>Whole genome shotgun sequence of Vibrio superstes NBRC 103154.</title>
        <authorList>
            <person name="Hosoyama A."/>
            <person name="Uohara A."/>
            <person name="Ohji S."/>
            <person name="Ichikawa N."/>
        </authorList>
    </citation>
    <scope>NUCLEOTIDE SEQUENCE [LARGE SCALE GENOMIC DNA]</scope>
    <source>
        <strain evidence="5 6">NBRC 103154</strain>
    </source>
</reference>
<keyword evidence="1" id="KW-0805">Transcription regulation</keyword>
<evidence type="ECO:0000313" key="6">
    <source>
        <dbReference type="Proteomes" id="UP000321113"/>
    </source>
</evidence>
<dbReference type="GO" id="GO:0003677">
    <property type="term" value="F:DNA binding"/>
    <property type="evidence" value="ECO:0007669"/>
    <property type="project" value="UniProtKB-KW"/>
</dbReference>
<dbReference type="Proteomes" id="UP000321113">
    <property type="component" value="Unassembled WGS sequence"/>
</dbReference>
<evidence type="ECO:0000313" key="5">
    <source>
        <dbReference type="EMBL" id="GEM79034.1"/>
    </source>
</evidence>
<evidence type="ECO:0000259" key="4">
    <source>
        <dbReference type="PROSITE" id="PS50043"/>
    </source>
</evidence>
<dbReference type="PRINTS" id="PR00038">
    <property type="entry name" value="HTHLUXR"/>
</dbReference>
<name>A0A511QNZ0_9VIBR</name>
<gene>
    <name evidence="5" type="ORF">VSU01S_12790</name>
</gene>
<dbReference type="AlphaFoldDB" id="A0A511QNZ0"/>
<dbReference type="PANTHER" id="PTHR44688">
    <property type="entry name" value="DNA-BINDING TRANSCRIPTIONAL ACTIVATOR DEVR_DOSR"/>
    <property type="match status" value="1"/>
</dbReference>
<dbReference type="SUPFAM" id="SSF46894">
    <property type="entry name" value="C-terminal effector domain of the bipartite response regulators"/>
    <property type="match status" value="1"/>
</dbReference>
<evidence type="ECO:0000256" key="1">
    <source>
        <dbReference type="ARBA" id="ARBA00023015"/>
    </source>
</evidence>
<dbReference type="SMART" id="SM00421">
    <property type="entry name" value="HTH_LUXR"/>
    <property type="match status" value="1"/>
</dbReference>
<keyword evidence="2" id="KW-0238">DNA-binding</keyword>
<dbReference type="PANTHER" id="PTHR44688:SF16">
    <property type="entry name" value="DNA-BINDING TRANSCRIPTIONAL ACTIVATOR DEVR_DOSR"/>
    <property type="match status" value="1"/>
</dbReference>
<organism evidence="5 6">
    <name type="scientific">Vibrio superstes NBRC 103154</name>
    <dbReference type="NCBI Taxonomy" id="1219062"/>
    <lineage>
        <taxon>Bacteria</taxon>
        <taxon>Pseudomonadati</taxon>
        <taxon>Pseudomonadota</taxon>
        <taxon>Gammaproteobacteria</taxon>
        <taxon>Vibrionales</taxon>
        <taxon>Vibrionaceae</taxon>
        <taxon>Vibrio</taxon>
    </lineage>
</organism>